<proteinExistence type="predicted"/>
<accession>A0AAW0FK06</accession>
<keyword evidence="2" id="KW-1185">Reference proteome</keyword>
<dbReference type="AlphaFoldDB" id="A0AAW0FK06"/>
<gene>
    <name evidence="1" type="ORF">QCA50_015097</name>
</gene>
<sequence>MLYESSWTRLQVGSKDELAEAVTTSLPYRCSNRLLPSMNLTSSLNICVTEDAVSFVPPSPKYQKWYRTQNALVILYNWPSRKCIVKAQNGFFLACGCSI</sequence>
<reference evidence="1 2" key="1">
    <citation type="submission" date="2022-09" db="EMBL/GenBank/DDBJ databases">
        <authorList>
            <person name="Palmer J.M."/>
        </authorList>
    </citation>
    <scope>NUCLEOTIDE SEQUENCE [LARGE SCALE GENOMIC DNA]</scope>
    <source>
        <strain evidence="1 2">DSM 7382</strain>
    </source>
</reference>
<dbReference type="Proteomes" id="UP001385951">
    <property type="component" value="Unassembled WGS sequence"/>
</dbReference>
<evidence type="ECO:0000313" key="1">
    <source>
        <dbReference type="EMBL" id="KAK7681750.1"/>
    </source>
</evidence>
<name>A0AAW0FK06_9APHY</name>
<organism evidence="1 2">
    <name type="scientific">Cerrena zonata</name>
    <dbReference type="NCBI Taxonomy" id="2478898"/>
    <lineage>
        <taxon>Eukaryota</taxon>
        <taxon>Fungi</taxon>
        <taxon>Dikarya</taxon>
        <taxon>Basidiomycota</taxon>
        <taxon>Agaricomycotina</taxon>
        <taxon>Agaricomycetes</taxon>
        <taxon>Polyporales</taxon>
        <taxon>Cerrenaceae</taxon>
        <taxon>Cerrena</taxon>
    </lineage>
</organism>
<dbReference type="EMBL" id="JASBNA010000039">
    <property type="protein sequence ID" value="KAK7681750.1"/>
    <property type="molecule type" value="Genomic_DNA"/>
</dbReference>
<comment type="caution">
    <text evidence="1">The sequence shown here is derived from an EMBL/GenBank/DDBJ whole genome shotgun (WGS) entry which is preliminary data.</text>
</comment>
<protein>
    <submittedName>
        <fullName evidence="1">Uncharacterized protein</fullName>
    </submittedName>
</protein>
<evidence type="ECO:0000313" key="2">
    <source>
        <dbReference type="Proteomes" id="UP001385951"/>
    </source>
</evidence>